<evidence type="ECO:0000313" key="2">
    <source>
        <dbReference type="EMBL" id="QSR26029.1"/>
    </source>
</evidence>
<evidence type="ECO:0000313" key="3">
    <source>
        <dbReference type="Proteomes" id="UP000662818"/>
    </source>
</evidence>
<evidence type="ECO:0000256" key="1">
    <source>
        <dbReference type="SAM" id="MobiDB-lite"/>
    </source>
</evidence>
<feature type="region of interest" description="Disordered" evidence="1">
    <location>
        <begin position="148"/>
        <end position="170"/>
    </location>
</feature>
<protein>
    <submittedName>
        <fullName evidence="2">Uncharacterized protein</fullName>
    </submittedName>
</protein>
<accession>A0ABX7PJ82</accession>
<organism evidence="2 3">
    <name type="scientific">Nocardioides aromaticivorans</name>
    <dbReference type="NCBI Taxonomy" id="200618"/>
    <lineage>
        <taxon>Bacteria</taxon>
        <taxon>Bacillati</taxon>
        <taxon>Actinomycetota</taxon>
        <taxon>Actinomycetes</taxon>
        <taxon>Propionibacteriales</taxon>
        <taxon>Nocardioidaceae</taxon>
        <taxon>Nocardioides</taxon>
    </lineage>
</organism>
<dbReference type="Gene3D" id="2.60.40.2700">
    <property type="match status" value="5"/>
</dbReference>
<sequence>MALPPAAPARADVDTSAAALALDLPAGVSVTSLAGAPASRAIADTGVDQTVDFNDFPSRGSSYLMLSTGDASKVFEGVPTSQLSTDFGDDGAPDASSITIKVAAGTPGAGCLFVDFALGTEEPTGYTASTPDDALSIVKDGTNYALNAGDGYFSQDDPDTTASPDWPESGKPPYEVNQVDYWHRPGDPLDPIPGTAEDPRLPAVTGLNHVTSLDTARVPLDVSSDQEVVVTVTDAPTGANGDLDSVAFVDDVRLASSCGNGIGVEPKPENQESPTACCGVIRGVRGVGNALVYDPIPSTPAVEMYDAPGVEANGWRSPSNKPVELRFRWYRTASGYRNNGSMRAWTAIPNADRQSYVPTSVDKGKVLIVLVTGLVDGRRAETFPSTNDAATWYVTLQIDLGTFVEGEAPVISGPADGSAAVGETLTAQIGDTVPRQDTYDWQWYAKAPGASGLGSSISGANGQSITLGEAQAGKVLTVRATAKRDQFADKTWTSPEYGPIEALTWGATGTPSIVDDGSPQVNDVVTVDPGAWEPTPTSYSYQWRRNGLPISGAVSGNYTLKAADAGASITVDVSGVRTGYAQVPKTSAPITPQGATMAGAVPTITGTPKVGVRLTGAVSGWSPVGSSLTYQWYVGETQVQSGTSRYFTPPASAVGLPVTLRVTGTRTGYEPLTVPSAPTAPVAKGALAVGTVRISGILRVGNTLRASTPYWGPSPVTFKYRWRIGSTYVAAPAGTRSYLKLPARARGKRITLVVTASKAGYVSVTKSVASAAVR</sequence>
<dbReference type="EMBL" id="CP022295">
    <property type="protein sequence ID" value="QSR26029.1"/>
    <property type="molecule type" value="Genomic_DNA"/>
</dbReference>
<keyword evidence="3" id="KW-1185">Reference proteome</keyword>
<gene>
    <name evidence="2" type="ORF">CFH99_10370</name>
</gene>
<name>A0ABX7PJ82_9ACTN</name>
<proteinExistence type="predicted"/>
<reference evidence="2 3" key="1">
    <citation type="submission" date="2017-06" db="EMBL/GenBank/DDBJ databases">
        <title>Complete Genome Sequence of the Soil Carbazole-Degrading Bacterium Nocardioides aromaticivorans IC177.</title>
        <authorList>
            <person name="Vejarano F."/>
            <person name="Suzuki-Minakuchi C."/>
            <person name="Ohtsubo Y."/>
            <person name="Tsuda M."/>
            <person name="Okada K."/>
            <person name="Nojiri H."/>
        </authorList>
    </citation>
    <scope>NUCLEOTIDE SEQUENCE [LARGE SCALE GENOMIC DNA]</scope>
    <source>
        <strain evidence="2 3">IC177</strain>
    </source>
</reference>
<dbReference type="Proteomes" id="UP000662818">
    <property type="component" value="Chromosome"/>
</dbReference>